<evidence type="ECO:0000313" key="5">
    <source>
        <dbReference type="Proteomes" id="UP000663824"/>
    </source>
</evidence>
<evidence type="ECO:0000256" key="2">
    <source>
        <dbReference type="SAM" id="SignalP"/>
    </source>
</evidence>
<feature type="transmembrane region" description="Helical" evidence="1">
    <location>
        <begin position="101"/>
        <end position="130"/>
    </location>
</feature>
<dbReference type="EMBL" id="CAJNRE010001257">
    <property type="protein sequence ID" value="CAF1937237.1"/>
    <property type="molecule type" value="Genomic_DNA"/>
</dbReference>
<dbReference type="EMBL" id="CAJOBI010347490">
    <property type="protein sequence ID" value="CAF5218909.1"/>
    <property type="molecule type" value="Genomic_DNA"/>
</dbReference>
<dbReference type="Proteomes" id="UP000663824">
    <property type="component" value="Unassembled WGS sequence"/>
</dbReference>
<organism evidence="3 5">
    <name type="scientific">Rotaria magnacalcarata</name>
    <dbReference type="NCBI Taxonomy" id="392030"/>
    <lineage>
        <taxon>Eukaryota</taxon>
        <taxon>Metazoa</taxon>
        <taxon>Spiralia</taxon>
        <taxon>Gnathifera</taxon>
        <taxon>Rotifera</taxon>
        <taxon>Eurotatoria</taxon>
        <taxon>Bdelloidea</taxon>
        <taxon>Philodinida</taxon>
        <taxon>Philodinidae</taxon>
        <taxon>Rotaria</taxon>
    </lineage>
</organism>
<feature type="signal peptide" evidence="2">
    <location>
        <begin position="1"/>
        <end position="21"/>
    </location>
</feature>
<comment type="caution">
    <text evidence="3">The sequence shown here is derived from an EMBL/GenBank/DDBJ whole genome shotgun (WGS) entry which is preliminary data.</text>
</comment>
<dbReference type="Proteomes" id="UP000676336">
    <property type="component" value="Unassembled WGS sequence"/>
</dbReference>
<evidence type="ECO:0000313" key="3">
    <source>
        <dbReference type="EMBL" id="CAF1937237.1"/>
    </source>
</evidence>
<feature type="chain" id="PRO_5036230244" evidence="2">
    <location>
        <begin position="22"/>
        <end position="202"/>
    </location>
</feature>
<reference evidence="3" key="1">
    <citation type="submission" date="2021-02" db="EMBL/GenBank/DDBJ databases">
        <authorList>
            <person name="Nowell W R."/>
        </authorList>
    </citation>
    <scope>NUCLEOTIDE SEQUENCE</scope>
</reference>
<keyword evidence="1" id="KW-0472">Membrane</keyword>
<keyword evidence="1" id="KW-1133">Transmembrane helix</keyword>
<protein>
    <submittedName>
        <fullName evidence="3">Uncharacterized protein</fullName>
    </submittedName>
</protein>
<accession>A0A816LFM6</accession>
<name>A0A816LFM6_9BILA</name>
<keyword evidence="2" id="KW-0732">Signal</keyword>
<proteinExistence type="predicted"/>
<dbReference type="AlphaFoldDB" id="A0A816LFM6"/>
<gene>
    <name evidence="3" type="ORF">MBJ925_LOCUS5140</name>
    <name evidence="4" type="ORF">SMN809_LOCUS81172</name>
</gene>
<evidence type="ECO:0000256" key="1">
    <source>
        <dbReference type="SAM" id="Phobius"/>
    </source>
</evidence>
<keyword evidence="1" id="KW-0812">Transmembrane</keyword>
<evidence type="ECO:0000313" key="4">
    <source>
        <dbReference type="EMBL" id="CAF5218909.1"/>
    </source>
</evidence>
<sequence>MAFSLLFIISISITLPSLSFGGLQSWFCGACTVCHPCPACEPHLNISPNCECQENLNNCNCNCITNQNFKDYHTSSNLQQMSSQHNIHAAQMNSNNLKRHLLGWIIGLSSCTIFLLFLIVILILFAPTLLRRYTTWHSKRKLTRRARFITKFNLVERSALPSVQPSYDDLLKQLSEQKQHLENLTRELPAPKTSLLTSSKIF</sequence>